<dbReference type="EMBL" id="SNRW01003766">
    <property type="protein sequence ID" value="KAA6388965.1"/>
    <property type="molecule type" value="Genomic_DNA"/>
</dbReference>
<comment type="caution">
    <text evidence="1">The sequence shown here is derived from an EMBL/GenBank/DDBJ whole genome shotgun (WGS) entry which is preliminary data.</text>
</comment>
<name>A0A5J4W253_9EUKA</name>
<proteinExistence type="predicted"/>
<evidence type="ECO:0000313" key="2">
    <source>
        <dbReference type="Proteomes" id="UP000324800"/>
    </source>
</evidence>
<organism evidence="1 2">
    <name type="scientific">Streblomastix strix</name>
    <dbReference type="NCBI Taxonomy" id="222440"/>
    <lineage>
        <taxon>Eukaryota</taxon>
        <taxon>Metamonada</taxon>
        <taxon>Preaxostyla</taxon>
        <taxon>Oxymonadida</taxon>
        <taxon>Streblomastigidae</taxon>
        <taxon>Streblomastix</taxon>
    </lineage>
</organism>
<reference evidence="1 2" key="1">
    <citation type="submission" date="2019-03" db="EMBL/GenBank/DDBJ databases">
        <title>Single cell metagenomics reveals metabolic interactions within the superorganism composed of flagellate Streblomastix strix and complex community of Bacteroidetes bacteria on its surface.</title>
        <authorList>
            <person name="Treitli S.C."/>
            <person name="Kolisko M."/>
            <person name="Husnik F."/>
            <person name="Keeling P."/>
            <person name="Hampl V."/>
        </authorList>
    </citation>
    <scope>NUCLEOTIDE SEQUENCE [LARGE SCALE GENOMIC DNA]</scope>
    <source>
        <strain evidence="1">ST1C</strain>
    </source>
</reference>
<gene>
    <name evidence="1" type="ORF">EZS28_015506</name>
</gene>
<evidence type="ECO:0000313" key="1">
    <source>
        <dbReference type="EMBL" id="KAA6388965.1"/>
    </source>
</evidence>
<sequence length="181" mass="20366">MLNSYQVIISNTALIHSFIQLCKYKLCQYVNQEEKKQADEIRSYSSYGLREVVQYGVIQTFEVLSHSCYAGVLAKATATAGGIVVEADTDIAVTISNIFNFIHILLNGRYPNPCLPTVPPLPALLKESVEQIEVEGAQEEVEAQMTNNENRTMDINYHARNFKAILLNAFINPTNPQNRFH</sequence>
<dbReference type="Proteomes" id="UP000324800">
    <property type="component" value="Unassembled WGS sequence"/>
</dbReference>
<dbReference type="AlphaFoldDB" id="A0A5J4W253"/>
<protein>
    <submittedName>
        <fullName evidence="1">Uncharacterized protein</fullName>
    </submittedName>
</protein>
<accession>A0A5J4W253</accession>